<evidence type="ECO:0000313" key="2">
    <source>
        <dbReference type="Proteomes" id="UP001371305"/>
    </source>
</evidence>
<dbReference type="EMBL" id="JBBUKT010000013">
    <property type="protein sequence ID" value="MEK7953778.1"/>
    <property type="molecule type" value="Genomic_DNA"/>
</dbReference>
<comment type="caution">
    <text evidence="1">The sequence shown here is derived from an EMBL/GenBank/DDBJ whole genome shotgun (WGS) entry which is preliminary data.</text>
</comment>
<keyword evidence="2" id="KW-1185">Reference proteome</keyword>
<proteinExistence type="predicted"/>
<protein>
    <recommendedName>
        <fullName evidence="3">DUF1214 domain-containing protein</fullName>
    </recommendedName>
</protein>
<gene>
    <name evidence="1" type="ORF">WKV53_24900</name>
</gene>
<sequence length="131" mass="15086">MRHWRRLLIAILLLALMWKGWRWYGYWRDAIRLTFPDGSPAEFAQISIWVGGESQPINHRGGWLAVGKSVWPPTADKGGVYRLNRVRADDPAGLYIVANAWKDGREHAAWVRLESAKEASWPVRLTLNPIR</sequence>
<reference evidence="1 2" key="1">
    <citation type="submission" date="2024-04" db="EMBL/GenBank/DDBJ databases">
        <title>Luteolibacter sp. isolated from soil.</title>
        <authorList>
            <person name="An J."/>
        </authorList>
    </citation>
    <scope>NUCLEOTIDE SEQUENCE [LARGE SCALE GENOMIC DNA]</scope>
    <source>
        <strain evidence="1 2">Y139</strain>
    </source>
</reference>
<dbReference type="Proteomes" id="UP001371305">
    <property type="component" value="Unassembled WGS sequence"/>
</dbReference>
<evidence type="ECO:0008006" key="3">
    <source>
        <dbReference type="Google" id="ProtNLM"/>
    </source>
</evidence>
<evidence type="ECO:0000313" key="1">
    <source>
        <dbReference type="EMBL" id="MEK7953778.1"/>
    </source>
</evidence>
<accession>A0ABU9B1Z0</accession>
<name>A0ABU9B1Z0_9BACT</name>
<organism evidence="1 2">
    <name type="scientific">Luteolibacter soli</name>
    <dbReference type="NCBI Taxonomy" id="3135280"/>
    <lineage>
        <taxon>Bacteria</taxon>
        <taxon>Pseudomonadati</taxon>
        <taxon>Verrucomicrobiota</taxon>
        <taxon>Verrucomicrobiia</taxon>
        <taxon>Verrucomicrobiales</taxon>
        <taxon>Verrucomicrobiaceae</taxon>
        <taxon>Luteolibacter</taxon>
    </lineage>
</organism>